<protein>
    <submittedName>
        <fullName evidence="2">Bile acid 7-alpha dehydratase</fullName>
        <ecNumber evidence="2">4.2.1.106</ecNumber>
    </submittedName>
</protein>
<dbReference type="InterPro" id="IPR037401">
    <property type="entry name" value="SnoaL-like"/>
</dbReference>
<comment type="caution">
    <text evidence="2">The sequence shown here is derived from an EMBL/GenBank/DDBJ whole genome shotgun (WGS) entry which is preliminary data.</text>
</comment>
<evidence type="ECO:0000259" key="1">
    <source>
        <dbReference type="Pfam" id="PF13577"/>
    </source>
</evidence>
<dbReference type="SUPFAM" id="SSF54427">
    <property type="entry name" value="NTF2-like"/>
    <property type="match status" value="1"/>
</dbReference>
<proteinExistence type="predicted"/>
<evidence type="ECO:0000313" key="2">
    <source>
        <dbReference type="EMBL" id="PQM46267.1"/>
    </source>
</evidence>
<dbReference type="InterPro" id="IPR032710">
    <property type="entry name" value="NTF2-like_dom_sf"/>
</dbReference>
<name>A0A2S8BHW3_9MYCO</name>
<dbReference type="AlphaFoldDB" id="A0A2S8BHW3"/>
<dbReference type="Pfam" id="PF13577">
    <property type="entry name" value="SnoaL_4"/>
    <property type="match status" value="1"/>
</dbReference>
<feature type="domain" description="SnoaL-like" evidence="1">
    <location>
        <begin position="43"/>
        <end position="165"/>
    </location>
</feature>
<gene>
    <name evidence="2" type="primary">baiE_2</name>
    <name evidence="2" type="ORF">C1Y40_03565</name>
</gene>
<dbReference type="EC" id="4.2.1.106" evidence="2"/>
<dbReference type="Proteomes" id="UP000238296">
    <property type="component" value="Unassembled WGS sequence"/>
</dbReference>
<organism evidence="2 3">
    <name type="scientific">Mycobacterium talmoniae</name>
    <dbReference type="NCBI Taxonomy" id="1858794"/>
    <lineage>
        <taxon>Bacteria</taxon>
        <taxon>Bacillati</taxon>
        <taxon>Actinomycetota</taxon>
        <taxon>Actinomycetes</taxon>
        <taxon>Mycobacteriales</taxon>
        <taxon>Mycobacteriaceae</taxon>
        <taxon>Mycobacterium</taxon>
    </lineage>
</organism>
<dbReference type="GO" id="GO:0033988">
    <property type="term" value="F:bile-acid 7alpha-dehydratase activity"/>
    <property type="evidence" value="ECO:0007669"/>
    <property type="project" value="UniProtKB-EC"/>
</dbReference>
<accession>A0A2S8BHW3</accession>
<keyword evidence="2" id="KW-0456">Lyase</keyword>
<dbReference type="Gene3D" id="3.10.450.50">
    <property type="match status" value="1"/>
</dbReference>
<sequence length="192" mass="21505">MERVPFRVYTTCRGCAAESAARRAAVPVCCNGEMSPQPADITADLDAIKQVKYRYLRALDTKHWDDFADTLTEDILGDYGSSLGEELHFTNRADLVEYMRSSLGPGIITEHRVTHPEISVTGDEASATWYLQDRVIVAEMNFMLIGAAFYRDRYRRTADGWKISATGYDRTYEATMSLAGLDFKLTPGRALA</sequence>
<dbReference type="EMBL" id="PPEA01000521">
    <property type="protein sequence ID" value="PQM46267.1"/>
    <property type="molecule type" value="Genomic_DNA"/>
</dbReference>
<evidence type="ECO:0000313" key="3">
    <source>
        <dbReference type="Proteomes" id="UP000238296"/>
    </source>
</evidence>
<reference evidence="2 3" key="1">
    <citation type="journal article" date="2017" name="Int. J. Syst. Evol. Microbiol.">
        <title>Mycobacterium talmoniae sp. nov., a slowly growing mycobacterium isolated from human respiratory samples.</title>
        <authorList>
            <person name="Davidson R.M."/>
            <person name="DeGroote M.A."/>
            <person name="Marola J.L."/>
            <person name="Buss S."/>
            <person name="Jones V."/>
            <person name="McNeil M.R."/>
            <person name="Freifeld A.G."/>
            <person name="Elaine Epperson L."/>
            <person name="Hasan N.A."/>
            <person name="Jackson M."/>
            <person name="Iwen P.C."/>
            <person name="Salfinger M."/>
            <person name="Strong M."/>
        </authorList>
    </citation>
    <scope>NUCLEOTIDE SEQUENCE [LARGE SCALE GENOMIC DNA]</scope>
    <source>
        <strain evidence="2 3">ATCC BAA-2683</strain>
    </source>
</reference>